<comment type="subunit">
    <text evidence="10">Tetramer of two alpha and two beta subunits.</text>
</comment>
<evidence type="ECO:0000256" key="2">
    <source>
        <dbReference type="ARBA" id="ARBA00008226"/>
    </source>
</evidence>
<comment type="caution">
    <text evidence="12">The sequence shown here is derived from an EMBL/GenBank/DDBJ whole genome shotgun (WGS) entry which is preliminary data.</text>
</comment>
<evidence type="ECO:0000256" key="10">
    <source>
        <dbReference type="HAMAP-Rule" id="MF_00255"/>
    </source>
</evidence>
<evidence type="ECO:0000259" key="11">
    <source>
        <dbReference type="Pfam" id="PF05746"/>
    </source>
</evidence>
<dbReference type="PROSITE" id="PS50861">
    <property type="entry name" value="AA_TRNA_LIGASE_II_GLYAB"/>
    <property type="match status" value="1"/>
</dbReference>
<dbReference type="NCBIfam" id="TIGR00211">
    <property type="entry name" value="glyS"/>
    <property type="match status" value="1"/>
</dbReference>
<dbReference type="EMBL" id="DTFV01000113">
    <property type="protein sequence ID" value="HGI31146.1"/>
    <property type="molecule type" value="Genomic_DNA"/>
</dbReference>
<evidence type="ECO:0000256" key="7">
    <source>
        <dbReference type="ARBA" id="ARBA00022917"/>
    </source>
</evidence>
<dbReference type="PRINTS" id="PR01045">
    <property type="entry name" value="TRNASYNTHGB"/>
</dbReference>
<comment type="catalytic activity">
    <reaction evidence="9 10">
        <text>tRNA(Gly) + glycine + ATP = glycyl-tRNA(Gly) + AMP + diphosphate</text>
        <dbReference type="Rhea" id="RHEA:16013"/>
        <dbReference type="Rhea" id="RHEA-COMP:9664"/>
        <dbReference type="Rhea" id="RHEA-COMP:9683"/>
        <dbReference type="ChEBI" id="CHEBI:30616"/>
        <dbReference type="ChEBI" id="CHEBI:33019"/>
        <dbReference type="ChEBI" id="CHEBI:57305"/>
        <dbReference type="ChEBI" id="CHEBI:78442"/>
        <dbReference type="ChEBI" id="CHEBI:78522"/>
        <dbReference type="ChEBI" id="CHEBI:456215"/>
        <dbReference type="EC" id="6.1.1.14"/>
    </reaction>
</comment>
<dbReference type="Pfam" id="PF02092">
    <property type="entry name" value="tRNA_synt_2f"/>
    <property type="match status" value="1"/>
</dbReference>
<dbReference type="GO" id="GO:0004814">
    <property type="term" value="F:arginine-tRNA ligase activity"/>
    <property type="evidence" value="ECO:0007669"/>
    <property type="project" value="InterPro"/>
</dbReference>
<keyword evidence="5 10" id="KW-0547">Nucleotide-binding</keyword>
<evidence type="ECO:0000256" key="4">
    <source>
        <dbReference type="ARBA" id="ARBA00022598"/>
    </source>
</evidence>
<keyword evidence="8 10" id="KW-0030">Aminoacyl-tRNA synthetase</keyword>
<protein>
    <recommendedName>
        <fullName evidence="10">Glycine--tRNA ligase beta subunit</fullName>
        <ecNumber evidence="10">6.1.1.14</ecNumber>
    </recommendedName>
    <alternativeName>
        <fullName evidence="10">Glycyl-tRNA synthetase beta subunit</fullName>
        <shortName evidence="10">GlyRS</shortName>
    </alternativeName>
</protein>
<keyword evidence="4 10" id="KW-0436">Ligase</keyword>
<sequence length="700" mass="79909">MDREDLLFEIGVEELPTSLIQEIFPEVEEKFGEMLKKFRIPCERFQVWGTPRRIAVYAWGVGLSQEPIVREIKGPAKKVGIAEDGTWLPPALAFARTQGIALENLFVRETDRGTYIFGRRFEEGRPVREVLPEALSSFVASLEFSRSMLWGEGHFRFVRPIRWLVALLGREEIPLSVAGVVASRKTRGHRFLAPAPLPVPEARAYEKVLQEAWVVVDPKKRRARIEEALSRRAQEAGVHWLRDEELLEEVNFLVEYPDVLVGNFSEKYLSLPPRLLITVMKHHQRYFAACDSDGNLRPFFFVVVNRPCDGSEKIIQGNERVLRARLEDALFFFEEDQKHRLSDRVEALKGVVFQEDLGSMYEKTERLVELVTYLGEVLQRSEAEIALLRRAAFLSKADLVSSMVREFPELQGYMGRVYAALSGEREEVALAIEESYLPSSDGRFPETTLGSILALADKMDTIVSSFALGRIPTGSQDPLGLRRLGQGIVDILLVRQWYCPLPEWIARNLALLAAQGFTPRIPNPEEEVRRFLLQRLRSFLLEGGKHYSVVNAVFAGKTDDLYELARRVEFLQGLFERDRALLAEIVTGFTRAYNISRGFEGREVQESLLVEGAERDLYRALQNIEGEMQRLLVQGEYRKAVEVFQGIIPLLNRFFDRVLVMCEDEALRRNRLGLMRRIVELFADFADLSLIVVEEGAGVA</sequence>
<reference evidence="12" key="1">
    <citation type="journal article" date="2020" name="mSystems">
        <title>Genome- and Community-Level Interaction Insights into Carbon Utilization and Element Cycling Functions of Hydrothermarchaeota in Hydrothermal Sediment.</title>
        <authorList>
            <person name="Zhou Z."/>
            <person name="Liu Y."/>
            <person name="Xu W."/>
            <person name="Pan J."/>
            <person name="Luo Z.H."/>
            <person name="Li M."/>
        </authorList>
    </citation>
    <scope>NUCLEOTIDE SEQUENCE [LARGE SCALE GENOMIC DNA]</scope>
    <source>
        <strain evidence="12">SpSt-747</strain>
    </source>
</reference>
<dbReference type="GO" id="GO:0005829">
    <property type="term" value="C:cytosol"/>
    <property type="evidence" value="ECO:0007669"/>
    <property type="project" value="TreeGrafter"/>
</dbReference>
<dbReference type="GO" id="GO:0006426">
    <property type="term" value="P:glycyl-tRNA aminoacylation"/>
    <property type="evidence" value="ECO:0007669"/>
    <property type="project" value="UniProtKB-UniRule"/>
</dbReference>
<keyword evidence="6 10" id="KW-0067">ATP-binding</keyword>
<comment type="similarity">
    <text evidence="2 10">Belongs to the class-II aminoacyl-tRNA synthetase family.</text>
</comment>
<evidence type="ECO:0000256" key="3">
    <source>
        <dbReference type="ARBA" id="ARBA00022490"/>
    </source>
</evidence>
<dbReference type="AlphaFoldDB" id="A0A7V3YHK5"/>
<dbReference type="GO" id="GO:0004820">
    <property type="term" value="F:glycine-tRNA ligase activity"/>
    <property type="evidence" value="ECO:0007669"/>
    <property type="project" value="UniProtKB-UniRule"/>
</dbReference>
<evidence type="ECO:0000256" key="5">
    <source>
        <dbReference type="ARBA" id="ARBA00022741"/>
    </source>
</evidence>
<accession>A0A7V3YHK5</accession>
<dbReference type="GO" id="GO:0006420">
    <property type="term" value="P:arginyl-tRNA aminoacylation"/>
    <property type="evidence" value="ECO:0007669"/>
    <property type="project" value="InterPro"/>
</dbReference>
<dbReference type="EC" id="6.1.1.14" evidence="10"/>
<evidence type="ECO:0000256" key="6">
    <source>
        <dbReference type="ARBA" id="ARBA00022840"/>
    </source>
</evidence>
<dbReference type="SUPFAM" id="SSF109604">
    <property type="entry name" value="HD-domain/PDEase-like"/>
    <property type="match status" value="1"/>
</dbReference>
<gene>
    <name evidence="10" type="primary">glyS</name>
    <name evidence="12" type="ORF">ENV30_07590</name>
</gene>
<dbReference type="PANTHER" id="PTHR30075:SF2">
    <property type="entry name" value="GLYCINE--TRNA LIGASE, CHLOROPLASTIC_MITOCHONDRIAL 2"/>
    <property type="match status" value="1"/>
</dbReference>
<evidence type="ECO:0000313" key="12">
    <source>
        <dbReference type="EMBL" id="HGI31146.1"/>
    </source>
</evidence>
<feature type="domain" description="DALR anticodon binding" evidence="11">
    <location>
        <begin position="590"/>
        <end position="682"/>
    </location>
</feature>
<dbReference type="InterPro" id="IPR015944">
    <property type="entry name" value="Gly-tRNA-synth_bsu"/>
</dbReference>
<dbReference type="InterPro" id="IPR006194">
    <property type="entry name" value="Gly-tRNA-synth_heterodimer"/>
</dbReference>
<name>A0A7V3YHK5_9BACT</name>
<dbReference type="InterPro" id="IPR008909">
    <property type="entry name" value="DALR_anticod-bd"/>
</dbReference>
<keyword evidence="7 10" id="KW-0648">Protein biosynthesis</keyword>
<dbReference type="GO" id="GO:0005524">
    <property type="term" value="F:ATP binding"/>
    <property type="evidence" value="ECO:0007669"/>
    <property type="project" value="UniProtKB-UniRule"/>
</dbReference>
<evidence type="ECO:0000256" key="8">
    <source>
        <dbReference type="ARBA" id="ARBA00023146"/>
    </source>
</evidence>
<comment type="subcellular location">
    <subcellularLocation>
        <location evidence="1 10">Cytoplasm</location>
    </subcellularLocation>
</comment>
<dbReference type="PANTHER" id="PTHR30075">
    <property type="entry name" value="GLYCYL-TRNA SYNTHETASE"/>
    <property type="match status" value="1"/>
</dbReference>
<proteinExistence type="inferred from homology"/>
<evidence type="ECO:0000256" key="9">
    <source>
        <dbReference type="ARBA" id="ARBA00047937"/>
    </source>
</evidence>
<keyword evidence="3 10" id="KW-0963">Cytoplasm</keyword>
<dbReference type="Pfam" id="PF05746">
    <property type="entry name" value="DALR_1"/>
    <property type="match status" value="1"/>
</dbReference>
<evidence type="ECO:0000256" key="1">
    <source>
        <dbReference type="ARBA" id="ARBA00004496"/>
    </source>
</evidence>
<dbReference type="HAMAP" id="MF_00255">
    <property type="entry name" value="Gly_tRNA_synth_beta"/>
    <property type="match status" value="1"/>
</dbReference>
<organism evidence="12">
    <name type="scientific">Candidatus Caldatribacterium californiense</name>
    <dbReference type="NCBI Taxonomy" id="1454726"/>
    <lineage>
        <taxon>Bacteria</taxon>
        <taxon>Pseudomonadati</taxon>
        <taxon>Atribacterota</taxon>
        <taxon>Atribacteria</taxon>
        <taxon>Atribacterales</taxon>
        <taxon>Candidatus Caldatribacteriaceae</taxon>
        <taxon>Candidatus Caldatribacterium</taxon>
    </lineage>
</organism>